<evidence type="ECO:0000313" key="1">
    <source>
        <dbReference type="EMBL" id="VDP88818.1"/>
    </source>
</evidence>
<reference evidence="3" key="1">
    <citation type="submission" date="2016-06" db="UniProtKB">
        <authorList>
            <consortium name="WormBaseParasite"/>
        </authorList>
    </citation>
    <scope>IDENTIFICATION</scope>
</reference>
<organism evidence="3">
    <name type="scientific">Echinostoma caproni</name>
    <dbReference type="NCBI Taxonomy" id="27848"/>
    <lineage>
        <taxon>Eukaryota</taxon>
        <taxon>Metazoa</taxon>
        <taxon>Spiralia</taxon>
        <taxon>Lophotrochozoa</taxon>
        <taxon>Platyhelminthes</taxon>
        <taxon>Trematoda</taxon>
        <taxon>Digenea</taxon>
        <taxon>Plagiorchiida</taxon>
        <taxon>Echinostomata</taxon>
        <taxon>Echinostomatoidea</taxon>
        <taxon>Echinostomatidae</taxon>
        <taxon>Echinostoma</taxon>
    </lineage>
</organism>
<sequence>MTIYRYRINYRGLFVEFVCSLLVRIGFIRSGSFVETVKDRSFLFRIGRYLVDQARSYQITKLGLLVRVLELRTQADVTAP</sequence>
<evidence type="ECO:0000313" key="3">
    <source>
        <dbReference type="WBParaSite" id="ECPE_0001171601-mRNA-1"/>
    </source>
</evidence>
<name>A0A183AXJ6_9TREM</name>
<dbReference type="AlphaFoldDB" id="A0A183AXJ6"/>
<dbReference type="EMBL" id="UZAN01051297">
    <property type="protein sequence ID" value="VDP88818.1"/>
    <property type="molecule type" value="Genomic_DNA"/>
</dbReference>
<accession>A0A183AXJ6</accession>
<gene>
    <name evidence="1" type="ORF">ECPE_LOCUS11681</name>
</gene>
<dbReference type="WBParaSite" id="ECPE_0001171601-mRNA-1">
    <property type="protein sequence ID" value="ECPE_0001171601-mRNA-1"/>
    <property type="gene ID" value="ECPE_0001171601"/>
</dbReference>
<keyword evidence="2" id="KW-1185">Reference proteome</keyword>
<evidence type="ECO:0000313" key="2">
    <source>
        <dbReference type="Proteomes" id="UP000272942"/>
    </source>
</evidence>
<reference evidence="1 2" key="2">
    <citation type="submission" date="2018-11" db="EMBL/GenBank/DDBJ databases">
        <authorList>
            <consortium name="Pathogen Informatics"/>
        </authorList>
    </citation>
    <scope>NUCLEOTIDE SEQUENCE [LARGE SCALE GENOMIC DNA]</scope>
    <source>
        <strain evidence="1 2">Egypt</strain>
    </source>
</reference>
<protein>
    <submittedName>
        <fullName evidence="3">LAGLIDADG_2 domain-containing protein</fullName>
    </submittedName>
</protein>
<proteinExistence type="predicted"/>
<dbReference type="Proteomes" id="UP000272942">
    <property type="component" value="Unassembled WGS sequence"/>
</dbReference>